<keyword evidence="1" id="KW-0378">Hydrolase</keyword>
<sequence>MYNIAIRVDASVQIGIGHVMRCLTLAQMLKQSLDSHIIFVCAEGLPGKVNIAIREAGHDLILISALKSIKVDWNEDARQTIQQLCNYKIHWLIVDHYQLDYRWEQMLKQHVNHILVIDDLANRKHDCTALIDQNLHPAMNERYNKWVPMQCRLFLGPANLLLRSEFAKLRQHRQTVTKFQHILLNFGGSDPTHETKKWLKVLLDYPTIIKQVHLHVVAGPANTEKEVIQQLCMLFPKADYYDQADMAALLLGMDAAIGAGGITMWERCFMGVPSAVISVADNQLESVYEAERLKLIWNLGKSECIEEEKFIGWLKTIMNDLKLLRIYQHRCLNYMSSAQADIHPVVEYIKGEL</sequence>
<dbReference type="Gene3D" id="3.40.50.11190">
    <property type="match status" value="1"/>
</dbReference>
<reference evidence="1 2" key="1">
    <citation type="submission" date="2023-07" db="EMBL/GenBank/DDBJ databases">
        <title>Genomic Encyclopedia of Type Strains, Phase IV (KMG-IV): sequencing the most valuable type-strain genomes for metagenomic binning, comparative biology and taxonomic classification.</title>
        <authorList>
            <person name="Goeker M."/>
        </authorList>
    </citation>
    <scope>NUCLEOTIDE SEQUENCE [LARGE SCALE GENOMIC DNA]</scope>
    <source>
        <strain evidence="1 2">DSM 22170</strain>
    </source>
</reference>
<protein>
    <submittedName>
        <fullName evidence="1">UDP-2,4-diacetamido-2,4, 6-trideoxy-beta-L-altropyranose hydrolase</fullName>
    </submittedName>
</protein>
<organism evidence="1 2">
    <name type="scientific">Paenibacillus hunanensis</name>
    <dbReference type="NCBI Taxonomy" id="539262"/>
    <lineage>
        <taxon>Bacteria</taxon>
        <taxon>Bacillati</taxon>
        <taxon>Bacillota</taxon>
        <taxon>Bacilli</taxon>
        <taxon>Bacillales</taxon>
        <taxon>Paenibacillaceae</taxon>
        <taxon>Paenibacillus</taxon>
    </lineage>
</organism>
<dbReference type="EMBL" id="JAVDQH010000002">
    <property type="protein sequence ID" value="MDR6242605.1"/>
    <property type="molecule type" value="Genomic_DNA"/>
</dbReference>
<keyword evidence="2" id="KW-1185">Reference proteome</keyword>
<dbReference type="RefSeq" id="WP_188774120.1">
    <property type="nucleotide sequence ID" value="NZ_BMMB01000002.1"/>
</dbReference>
<dbReference type="Gene3D" id="3.40.50.2000">
    <property type="entry name" value="Glycogen Phosphorylase B"/>
    <property type="match status" value="1"/>
</dbReference>
<evidence type="ECO:0000313" key="2">
    <source>
        <dbReference type="Proteomes" id="UP001185028"/>
    </source>
</evidence>
<dbReference type="Proteomes" id="UP001185028">
    <property type="component" value="Unassembled WGS sequence"/>
</dbReference>
<dbReference type="NCBIfam" id="TIGR03590">
    <property type="entry name" value="PseG"/>
    <property type="match status" value="1"/>
</dbReference>
<name>A0ABU1ITM5_9BACL</name>
<comment type="caution">
    <text evidence="1">The sequence shown here is derived from an EMBL/GenBank/DDBJ whole genome shotgun (WGS) entry which is preliminary data.</text>
</comment>
<evidence type="ECO:0000313" key="1">
    <source>
        <dbReference type="EMBL" id="MDR6242605.1"/>
    </source>
</evidence>
<dbReference type="SUPFAM" id="SSF53756">
    <property type="entry name" value="UDP-Glycosyltransferase/glycogen phosphorylase"/>
    <property type="match status" value="1"/>
</dbReference>
<dbReference type="GO" id="GO:0016787">
    <property type="term" value="F:hydrolase activity"/>
    <property type="evidence" value="ECO:0007669"/>
    <property type="project" value="UniProtKB-KW"/>
</dbReference>
<proteinExistence type="predicted"/>
<dbReference type="InterPro" id="IPR020023">
    <property type="entry name" value="PseG"/>
</dbReference>
<gene>
    <name evidence="1" type="ORF">JOC58_000489</name>
</gene>
<accession>A0ABU1ITM5</accession>